<dbReference type="EMBL" id="CAJFDH010000005">
    <property type="protein sequence ID" value="CAD5223601.1"/>
    <property type="molecule type" value="Genomic_DNA"/>
</dbReference>
<protein>
    <submittedName>
        <fullName evidence="2">Uncharacterized protein</fullName>
    </submittedName>
</protein>
<keyword evidence="1" id="KW-0732">Signal</keyword>
<dbReference type="EMBL" id="CAJFCW020000005">
    <property type="protein sequence ID" value="CAG9118292.1"/>
    <property type="molecule type" value="Genomic_DNA"/>
</dbReference>
<gene>
    <name evidence="2" type="ORF">BOKJ2_LOCUS10371</name>
</gene>
<name>A0A811L7C8_9BILA</name>
<dbReference type="AlphaFoldDB" id="A0A811L7C8"/>
<organism evidence="2 3">
    <name type="scientific">Bursaphelenchus okinawaensis</name>
    <dbReference type="NCBI Taxonomy" id="465554"/>
    <lineage>
        <taxon>Eukaryota</taxon>
        <taxon>Metazoa</taxon>
        <taxon>Ecdysozoa</taxon>
        <taxon>Nematoda</taxon>
        <taxon>Chromadorea</taxon>
        <taxon>Rhabditida</taxon>
        <taxon>Tylenchina</taxon>
        <taxon>Tylenchomorpha</taxon>
        <taxon>Aphelenchoidea</taxon>
        <taxon>Aphelenchoididae</taxon>
        <taxon>Bursaphelenchus</taxon>
    </lineage>
</organism>
<proteinExistence type="predicted"/>
<comment type="caution">
    <text evidence="2">The sequence shown here is derived from an EMBL/GenBank/DDBJ whole genome shotgun (WGS) entry which is preliminary data.</text>
</comment>
<evidence type="ECO:0000256" key="1">
    <source>
        <dbReference type="SAM" id="SignalP"/>
    </source>
</evidence>
<evidence type="ECO:0000313" key="2">
    <source>
        <dbReference type="EMBL" id="CAD5223601.1"/>
    </source>
</evidence>
<dbReference type="OrthoDB" id="10447453at2759"/>
<dbReference type="Proteomes" id="UP000614601">
    <property type="component" value="Unassembled WGS sequence"/>
</dbReference>
<keyword evidence="3" id="KW-1185">Reference proteome</keyword>
<feature type="signal peptide" evidence="1">
    <location>
        <begin position="1"/>
        <end position="24"/>
    </location>
</feature>
<accession>A0A811L7C8</accession>
<dbReference type="Proteomes" id="UP000783686">
    <property type="component" value="Unassembled WGS sequence"/>
</dbReference>
<sequence length="140" mass="16095">MRLNIILLLNIFVVVLVLIERSSSAPLETLVIPGGKTTTELRRYNDSPLFVDAPVANIRILNRGRRTPSKELPHSGEVTFRRRARILHDDSARTNRLRDAEEVEPMLIRKLATIDEEVSDPFEIKTVSLKRPAYRQRIIK</sequence>
<feature type="chain" id="PRO_5044131718" evidence="1">
    <location>
        <begin position="25"/>
        <end position="140"/>
    </location>
</feature>
<evidence type="ECO:0000313" key="3">
    <source>
        <dbReference type="Proteomes" id="UP000614601"/>
    </source>
</evidence>
<reference evidence="2" key="1">
    <citation type="submission" date="2020-09" db="EMBL/GenBank/DDBJ databases">
        <authorList>
            <person name="Kikuchi T."/>
        </authorList>
    </citation>
    <scope>NUCLEOTIDE SEQUENCE</scope>
    <source>
        <strain evidence="2">SH1</strain>
    </source>
</reference>